<dbReference type="AlphaFoldDB" id="A0A5B6UYK7"/>
<sequence length="350" mass="39493">MDPERAVADDVESNAPAPAQGTAPTESRPVSSSHGGKAEKAFFQIMNEWFTQYIRMNPAVQQPPPPPVPQPIPVVPQGIDPLRLNKPPVDKIRKHGAKGFRATVNDDPERAEFWLENKIRVFDELSCTPEECSKCVVSLLRDTAYQWWNTLIFIVPKKYISQRFIDQKSKEFLELKQGRMLVTEYEREVLVGILELKGFVVLFDRDCKAKELCKDKRKADSEARDSRRRFAGKSHQSTSKKFRENHPCSTASAGILIGDRNVRQYSSKPQATSVASVGSIRNAGPECKCNKKHFGECILVRGACFKCGSLDHYLRDCLEKFIAEREQPAKVSNTATRGRPPRNTRNMSGN</sequence>
<evidence type="ECO:0000313" key="4">
    <source>
        <dbReference type="EMBL" id="KAA3461984.1"/>
    </source>
</evidence>
<dbReference type="PANTHER" id="PTHR34482">
    <property type="entry name" value="DNA DAMAGE-INDUCIBLE PROTEIN 1-LIKE"/>
    <property type="match status" value="1"/>
</dbReference>
<keyword evidence="5" id="KW-1185">Reference proteome</keyword>
<keyword evidence="1" id="KW-0862">Zinc</keyword>
<gene>
    <name evidence="4" type="ORF">EPI10_028513</name>
</gene>
<protein>
    <submittedName>
        <fullName evidence="4">Gag-Pol polyprotein</fullName>
    </submittedName>
</protein>
<evidence type="ECO:0000313" key="5">
    <source>
        <dbReference type="Proteomes" id="UP000325315"/>
    </source>
</evidence>
<dbReference type="PANTHER" id="PTHR34482:SF36">
    <property type="entry name" value="RETROTRANSPOSON GAG DOMAIN-CONTAINING PROTEIN"/>
    <property type="match status" value="1"/>
</dbReference>
<dbReference type="OrthoDB" id="8066754at2759"/>
<proteinExistence type="predicted"/>
<dbReference type="Proteomes" id="UP000325315">
    <property type="component" value="Unassembled WGS sequence"/>
</dbReference>
<name>A0A5B6UYK7_9ROSI</name>
<feature type="compositionally biased region" description="Polar residues" evidence="2">
    <location>
        <begin position="22"/>
        <end position="34"/>
    </location>
</feature>
<feature type="region of interest" description="Disordered" evidence="2">
    <location>
        <begin position="224"/>
        <end position="245"/>
    </location>
</feature>
<keyword evidence="1" id="KW-0863">Zinc-finger</keyword>
<dbReference type="EMBL" id="SMMG02000009">
    <property type="protein sequence ID" value="KAA3461984.1"/>
    <property type="molecule type" value="Genomic_DNA"/>
</dbReference>
<feature type="region of interest" description="Disordered" evidence="2">
    <location>
        <begin position="1"/>
        <end position="37"/>
    </location>
</feature>
<feature type="region of interest" description="Disordered" evidence="2">
    <location>
        <begin position="329"/>
        <end position="350"/>
    </location>
</feature>
<accession>A0A5B6UYK7</accession>
<evidence type="ECO:0000256" key="2">
    <source>
        <dbReference type="SAM" id="MobiDB-lite"/>
    </source>
</evidence>
<comment type="caution">
    <text evidence="4">The sequence shown here is derived from an EMBL/GenBank/DDBJ whole genome shotgun (WGS) entry which is preliminary data.</text>
</comment>
<evidence type="ECO:0000259" key="3">
    <source>
        <dbReference type="PROSITE" id="PS50158"/>
    </source>
</evidence>
<dbReference type="GO" id="GO:0008270">
    <property type="term" value="F:zinc ion binding"/>
    <property type="evidence" value="ECO:0007669"/>
    <property type="project" value="UniProtKB-KW"/>
</dbReference>
<dbReference type="InterPro" id="IPR001878">
    <property type="entry name" value="Znf_CCHC"/>
</dbReference>
<feature type="domain" description="CCHC-type" evidence="3">
    <location>
        <begin position="304"/>
        <end position="317"/>
    </location>
</feature>
<dbReference type="PROSITE" id="PS50158">
    <property type="entry name" value="ZF_CCHC"/>
    <property type="match status" value="1"/>
</dbReference>
<evidence type="ECO:0000256" key="1">
    <source>
        <dbReference type="PROSITE-ProRule" id="PRU00047"/>
    </source>
</evidence>
<organism evidence="4 5">
    <name type="scientific">Gossypium australe</name>
    <dbReference type="NCBI Taxonomy" id="47621"/>
    <lineage>
        <taxon>Eukaryota</taxon>
        <taxon>Viridiplantae</taxon>
        <taxon>Streptophyta</taxon>
        <taxon>Embryophyta</taxon>
        <taxon>Tracheophyta</taxon>
        <taxon>Spermatophyta</taxon>
        <taxon>Magnoliopsida</taxon>
        <taxon>eudicotyledons</taxon>
        <taxon>Gunneridae</taxon>
        <taxon>Pentapetalae</taxon>
        <taxon>rosids</taxon>
        <taxon>malvids</taxon>
        <taxon>Malvales</taxon>
        <taxon>Malvaceae</taxon>
        <taxon>Malvoideae</taxon>
        <taxon>Gossypium</taxon>
    </lineage>
</organism>
<keyword evidence="1" id="KW-0479">Metal-binding</keyword>
<dbReference type="GO" id="GO:0003676">
    <property type="term" value="F:nucleic acid binding"/>
    <property type="evidence" value="ECO:0007669"/>
    <property type="project" value="InterPro"/>
</dbReference>
<reference evidence="5" key="1">
    <citation type="journal article" date="2019" name="Plant Biotechnol. J.">
        <title>Genome sequencing of the Australian wild diploid species Gossypium australe highlights disease resistance and delayed gland morphogenesis.</title>
        <authorList>
            <person name="Cai Y."/>
            <person name="Cai X."/>
            <person name="Wang Q."/>
            <person name="Wang P."/>
            <person name="Zhang Y."/>
            <person name="Cai C."/>
            <person name="Xu Y."/>
            <person name="Wang K."/>
            <person name="Zhou Z."/>
            <person name="Wang C."/>
            <person name="Geng S."/>
            <person name="Li B."/>
            <person name="Dong Q."/>
            <person name="Hou Y."/>
            <person name="Wang H."/>
            <person name="Ai P."/>
            <person name="Liu Z."/>
            <person name="Yi F."/>
            <person name="Sun M."/>
            <person name="An G."/>
            <person name="Cheng J."/>
            <person name="Zhang Y."/>
            <person name="Shi Q."/>
            <person name="Xie Y."/>
            <person name="Shi X."/>
            <person name="Chang Y."/>
            <person name="Huang F."/>
            <person name="Chen Y."/>
            <person name="Hong S."/>
            <person name="Mi L."/>
            <person name="Sun Q."/>
            <person name="Zhang L."/>
            <person name="Zhou B."/>
            <person name="Peng R."/>
            <person name="Zhang X."/>
            <person name="Liu F."/>
        </authorList>
    </citation>
    <scope>NUCLEOTIDE SEQUENCE [LARGE SCALE GENOMIC DNA]</scope>
    <source>
        <strain evidence="5">cv. PA1801</strain>
    </source>
</reference>